<protein>
    <submittedName>
        <fullName evidence="2">Uncharacterized protein</fullName>
    </submittedName>
</protein>
<dbReference type="EMBL" id="CAJNJQ010002245">
    <property type="protein sequence ID" value="CAE7170264.1"/>
    <property type="molecule type" value="Genomic_DNA"/>
</dbReference>
<comment type="caution">
    <text evidence="2">The sequence shown here is derived from an EMBL/GenBank/DDBJ whole genome shotgun (WGS) entry which is preliminary data.</text>
</comment>
<name>A0A8H3E0A0_9AGAM</name>
<dbReference type="SUPFAM" id="SSF52047">
    <property type="entry name" value="RNI-like"/>
    <property type="match status" value="1"/>
</dbReference>
<dbReference type="Proteomes" id="UP000663827">
    <property type="component" value="Unassembled WGS sequence"/>
</dbReference>
<sequence length="403" mass="44971">MHYVGCPSLLQNELGNVCYPSILTLYYVLGQNLWYIASTMPKHLPTEIVSIIVRYLVWELTRCERTSKLELVKVKFEKGLANASRAYREVYMIEWFRHLTLHGVDDWKFARDHNIAALVRVLNLKANALSSHAALKNLDFSRCELIHTITLDCHNDVGTSVSLGIKGQWSYKKIIPNLPKKLKSLTILNAHGPDLQVIQKAIKQCNTLESLTLGRCTKFNCPDLCEFWKSFPNDHDSYFSGKGVDGYANALGTELQGLPNLKSIFVNVYLTNTKYLNETNPAPEPTAPVHTPTTELITVATKRSSSSQAPVVPVPAQAPTHSNQTQAEQKCDDQKDTEEAEKLAASTLFSCHSALQTVGFISYWSKGHLGWSIRKREDENKSQSPGPGGKVDGTPCQELVQSI</sequence>
<evidence type="ECO:0000313" key="2">
    <source>
        <dbReference type="EMBL" id="CAE7170264.1"/>
    </source>
</evidence>
<dbReference type="AlphaFoldDB" id="A0A8H3E0A0"/>
<feature type="region of interest" description="Disordered" evidence="1">
    <location>
        <begin position="302"/>
        <end position="337"/>
    </location>
</feature>
<feature type="region of interest" description="Disordered" evidence="1">
    <location>
        <begin position="376"/>
        <end position="403"/>
    </location>
</feature>
<proteinExistence type="predicted"/>
<reference evidence="2" key="1">
    <citation type="submission" date="2021-01" db="EMBL/GenBank/DDBJ databases">
        <authorList>
            <person name="Kaushik A."/>
        </authorList>
    </citation>
    <scope>NUCLEOTIDE SEQUENCE</scope>
    <source>
        <strain evidence="2">AG5</strain>
    </source>
</reference>
<evidence type="ECO:0000313" key="3">
    <source>
        <dbReference type="Proteomes" id="UP000663827"/>
    </source>
</evidence>
<dbReference type="Gene3D" id="3.80.10.10">
    <property type="entry name" value="Ribonuclease Inhibitor"/>
    <property type="match status" value="1"/>
</dbReference>
<feature type="compositionally biased region" description="Low complexity" evidence="1">
    <location>
        <begin position="304"/>
        <end position="319"/>
    </location>
</feature>
<organism evidence="2 3">
    <name type="scientific">Rhizoctonia solani</name>
    <dbReference type="NCBI Taxonomy" id="456999"/>
    <lineage>
        <taxon>Eukaryota</taxon>
        <taxon>Fungi</taxon>
        <taxon>Dikarya</taxon>
        <taxon>Basidiomycota</taxon>
        <taxon>Agaricomycotina</taxon>
        <taxon>Agaricomycetes</taxon>
        <taxon>Cantharellales</taxon>
        <taxon>Ceratobasidiaceae</taxon>
        <taxon>Rhizoctonia</taxon>
    </lineage>
</organism>
<dbReference type="InterPro" id="IPR032675">
    <property type="entry name" value="LRR_dom_sf"/>
</dbReference>
<evidence type="ECO:0000256" key="1">
    <source>
        <dbReference type="SAM" id="MobiDB-lite"/>
    </source>
</evidence>
<accession>A0A8H3E0A0</accession>
<gene>
    <name evidence="2" type="ORF">RDB_LOCUS105528</name>
</gene>